<dbReference type="GO" id="GO:0005886">
    <property type="term" value="C:plasma membrane"/>
    <property type="evidence" value="ECO:0007669"/>
    <property type="project" value="TreeGrafter"/>
</dbReference>
<evidence type="ECO:0000256" key="7">
    <source>
        <dbReference type="RuleBase" id="RU367022"/>
    </source>
</evidence>
<dbReference type="PANTHER" id="PTHR12483:SF27">
    <property type="entry name" value="COPPER TRANSPORT PROTEIN CTR1"/>
    <property type="match status" value="1"/>
</dbReference>
<reference evidence="8 9" key="1">
    <citation type="submission" date="2023-12" db="EMBL/GenBank/DDBJ databases">
        <title>A high-quality genome assembly for Dillenia turbinata (Dilleniales).</title>
        <authorList>
            <person name="Chanderbali A."/>
        </authorList>
    </citation>
    <scope>NUCLEOTIDE SEQUENCE [LARGE SCALE GENOMIC DNA]</scope>
    <source>
        <strain evidence="8">LSX21</strain>
        <tissue evidence="8">Leaf</tissue>
    </source>
</reference>
<dbReference type="PANTHER" id="PTHR12483">
    <property type="entry name" value="SOLUTE CARRIER FAMILY 31 COPPER TRANSPORTERS"/>
    <property type="match status" value="1"/>
</dbReference>
<dbReference type="EMBL" id="JBAMMX010000027">
    <property type="protein sequence ID" value="KAK6912885.1"/>
    <property type="molecule type" value="Genomic_DNA"/>
</dbReference>
<name>A0AAN8YUE2_9MAGN</name>
<comment type="similarity">
    <text evidence="2 7">Belongs to the copper transporter (Ctr) (TC 1.A.56) family. SLC31A subfamily.</text>
</comment>
<keyword evidence="9" id="KW-1185">Reference proteome</keyword>
<evidence type="ECO:0000256" key="6">
    <source>
        <dbReference type="ARBA" id="ARBA00023136"/>
    </source>
</evidence>
<sequence length="153" mass="16799">MMHMTFYWGRRVTLIFDSWKTETWISYGLTLVACFLCSAFYQYMEDRRLRFKIIASTAPNSQQLEAPLLINADGRKMIGGLAGIGSRTANLVGALLFGINSALGYLLMLAVMSFNGGVFLAIVSGLSSGYLVFRSDSSVDDLRLVVDNPCACA</sequence>
<comment type="subcellular location">
    <subcellularLocation>
        <location evidence="1 7">Membrane</location>
        <topology evidence="1 7">Multi-pass membrane protein</topology>
    </subcellularLocation>
</comment>
<organism evidence="8 9">
    <name type="scientific">Dillenia turbinata</name>
    <dbReference type="NCBI Taxonomy" id="194707"/>
    <lineage>
        <taxon>Eukaryota</taxon>
        <taxon>Viridiplantae</taxon>
        <taxon>Streptophyta</taxon>
        <taxon>Embryophyta</taxon>
        <taxon>Tracheophyta</taxon>
        <taxon>Spermatophyta</taxon>
        <taxon>Magnoliopsida</taxon>
        <taxon>eudicotyledons</taxon>
        <taxon>Gunneridae</taxon>
        <taxon>Pentapetalae</taxon>
        <taxon>Dilleniales</taxon>
        <taxon>Dilleniaceae</taxon>
        <taxon>Dillenia</taxon>
    </lineage>
</organism>
<evidence type="ECO:0000256" key="1">
    <source>
        <dbReference type="ARBA" id="ARBA00004141"/>
    </source>
</evidence>
<keyword evidence="7" id="KW-0406">Ion transport</keyword>
<evidence type="ECO:0000313" key="8">
    <source>
        <dbReference type="EMBL" id="KAK6912885.1"/>
    </source>
</evidence>
<dbReference type="AlphaFoldDB" id="A0AAN8YUE2"/>
<keyword evidence="4 7" id="KW-0187">Copper transport</keyword>
<gene>
    <name evidence="8" type="ORF">RJ641_022486</name>
</gene>
<keyword evidence="7" id="KW-0186">Copper</keyword>
<dbReference type="Proteomes" id="UP001370490">
    <property type="component" value="Unassembled WGS sequence"/>
</dbReference>
<protein>
    <recommendedName>
        <fullName evidence="7">Copper transport protein</fullName>
    </recommendedName>
</protein>
<evidence type="ECO:0000256" key="3">
    <source>
        <dbReference type="ARBA" id="ARBA00022692"/>
    </source>
</evidence>
<dbReference type="InterPro" id="IPR007274">
    <property type="entry name" value="Cop_transporter"/>
</dbReference>
<evidence type="ECO:0000256" key="5">
    <source>
        <dbReference type="ARBA" id="ARBA00022989"/>
    </source>
</evidence>
<evidence type="ECO:0000256" key="4">
    <source>
        <dbReference type="ARBA" id="ARBA00022796"/>
    </source>
</evidence>
<keyword evidence="5 7" id="KW-1133">Transmembrane helix</keyword>
<keyword evidence="7" id="KW-0813">Transport</keyword>
<dbReference type="GO" id="GO:0005375">
    <property type="term" value="F:copper ion transmembrane transporter activity"/>
    <property type="evidence" value="ECO:0007669"/>
    <property type="project" value="UniProtKB-UniRule"/>
</dbReference>
<evidence type="ECO:0000313" key="9">
    <source>
        <dbReference type="Proteomes" id="UP001370490"/>
    </source>
</evidence>
<feature type="transmembrane region" description="Helical" evidence="7">
    <location>
        <begin position="105"/>
        <end position="133"/>
    </location>
</feature>
<feature type="transmembrane region" description="Helical" evidence="7">
    <location>
        <begin position="24"/>
        <end position="44"/>
    </location>
</feature>
<comment type="caution">
    <text evidence="8">The sequence shown here is derived from an EMBL/GenBank/DDBJ whole genome shotgun (WGS) entry which is preliminary data.</text>
</comment>
<keyword evidence="6 7" id="KW-0472">Membrane</keyword>
<dbReference type="Pfam" id="PF04145">
    <property type="entry name" value="Ctr"/>
    <property type="match status" value="1"/>
</dbReference>
<keyword evidence="3 7" id="KW-0812">Transmembrane</keyword>
<accession>A0AAN8YUE2</accession>
<proteinExistence type="inferred from homology"/>
<evidence type="ECO:0000256" key="2">
    <source>
        <dbReference type="ARBA" id="ARBA00006921"/>
    </source>
</evidence>